<reference evidence="1 2" key="1">
    <citation type="submission" date="2019-05" db="EMBL/GenBank/DDBJ databases">
        <title>Emergence of the Ug99 lineage of the wheat stem rust pathogen through somatic hybridization.</title>
        <authorList>
            <person name="Li F."/>
            <person name="Upadhyaya N.M."/>
            <person name="Sperschneider J."/>
            <person name="Matny O."/>
            <person name="Nguyen-Phuc H."/>
            <person name="Mago R."/>
            <person name="Raley C."/>
            <person name="Miller M.E."/>
            <person name="Silverstein K.A.T."/>
            <person name="Henningsen E."/>
            <person name="Hirsch C.D."/>
            <person name="Visser B."/>
            <person name="Pretorius Z.A."/>
            <person name="Steffenson B.J."/>
            <person name="Schwessinger B."/>
            <person name="Dodds P.N."/>
            <person name="Figueroa M."/>
        </authorList>
    </citation>
    <scope>NUCLEOTIDE SEQUENCE [LARGE SCALE GENOMIC DNA]</scope>
    <source>
        <strain evidence="1">21-0</strain>
    </source>
</reference>
<comment type="caution">
    <text evidence="1">The sequence shown here is derived from an EMBL/GenBank/DDBJ whole genome shotgun (WGS) entry which is preliminary data.</text>
</comment>
<dbReference type="AlphaFoldDB" id="A0A5B0N1W3"/>
<protein>
    <submittedName>
        <fullName evidence="1">Uncharacterized protein</fullName>
    </submittedName>
</protein>
<name>A0A5B0N1W3_PUCGR</name>
<accession>A0A5B0N1W3</accession>
<keyword evidence="2" id="KW-1185">Reference proteome</keyword>
<organism evidence="1 2">
    <name type="scientific">Puccinia graminis f. sp. tritici</name>
    <dbReference type="NCBI Taxonomy" id="56615"/>
    <lineage>
        <taxon>Eukaryota</taxon>
        <taxon>Fungi</taxon>
        <taxon>Dikarya</taxon>
        <taxon>Basidiomycota</taxon>
        <taxon>Pucciniomycotina</taxon>
        <taxon>Pucciniomycetes</taxon>
        <taxon>Pucciniales</taxon>
        <taxon>Pucciniaceae</taxon>
        <taxon>Puccinia</taxon>
    </lineage>
</organism>
<evidence type="ECO:0000313" key="1">
    <source>
        <dbReference type="EMBL" id="KAA1082424.1"/>
    </source>
</evidence>
<dbReference type="EMBL" id="VSWC01000119">
    <property type="protein sequence ID" value="KAA1082424.1"/>
    <property type="molecule type" value="Genomic_DNA"/>
</dbReference>
<gene>
    <name evidence="1" type="ORF">PGT21_002680</name>
</gene>
<evidence type="ECO:0000313" key="2">
    <source>
        <dbReference type="Proteomes" id="UP000324748"/>
    </source>
</evidence>
<dbReference type="Proteomes" id="UP000324748">
    <property type="component" value="Unassembled WGS sequence"/>
</dbReference>
<proteinExistence type="predicted"/>
<sequence length="52" mass="5898">MRCWHSGSFTPLQEPLCINRQYPITQVRLRSLAVIFAQSPNQTASCSSPVNY</sequence>